<gene>
    <name evidence="1" type="ORF">SDC9_124597</name>
</gene>
<proteinExistence type="predicted"/>
<dbReference type="AlphaFoldDB" id="A0A645CKW2"/>
<reference evidence="1" key="1">
    <citation type="submission" date="2019-08" db="EMBL/GenBank/DDBJ databases">
        <authorList>
            <person name="Kucharzyk K."/>
            <person name="Murdoch R.W."/>
            <person name="Higgins S."/>
            <person name="Loffler F."/>
        </authorList>
    </citation>
    <scope>NUCLEOTIDE SEQUENCE</scope>
</reference>
<sequence>MELFALKFGQALHRVEVIEVARLLLEAEAAGKQRLQPLPLGLGHSHQTEGALPLGGIRRQDPEGLGLVTPAHRPEVAVLPETGNLNGQPLAQARDARAVGRPPHEQIGKIVVTGTLRLSAQ</sequence>
<protein>
    <submittedName>
        <fullName evidence="1">Uncharacterized protein</fullName>
    </submittedName>
</protein>
<comment type="caution">
    <text evidence="1">The sequence shown here is derived from an EMBL/GenBank/DDBJ whole genome shotgun (WGS) entry which is preliminary data.</text>
</comment>
<name>A0A645CKW2_9ZZZZ</name>
<dbReference type="EMBL" id="VSSQ01028048">
    <property type="protein sequence ID" value="MPM77591.1"/>
    <property type="molecule type" value="Genomic_DNA"/>
</dbReference>
<evidence type="ECO:0000313" key="1">
    <source>
        <dbReference type="EMBL" id="MPM77591.1"/>
    </source>
</evidence>
<accession>A0A645CKW2</accession>
<organism evidence="1">
    <name type="scientific">bioreactor metagenome</name>
    <dbReference type="NCBI Taxonomy" id="1076179"/>
    <lineage>
        <taxon>unclassified sequences</taxon>
        <taxon>metagenomes</taxon>
        <taxon>ecological metagenomes</taxon>
    </lineage>
</organism>